<dbReference type="Gene3D" id="1.25.40.20">
    <property type="entry name" value="Ankyrin repeat-containing domain"/>
    <property type="match status" value="2"/>
</dbReference>
<comment type="subcellular location">
    <subcellularLocation>
        <location evidence="1">Cell membrane</location>
        <topology evidence="1">Peripheral membrane protein</topology>
        <orientation evidence="1">Cytoplasmic side</orientation>
    </subcellularLocation>
</comment>
<dbReference type="InterPro" id="IPR002110">
    <property type="entry name" value="Ankyrin_rpt"/>
</dbReference>
<dbReference type="PROSITE" id="PS50297">
    <property type="entry name" value="ANK_REP_REGION"/>
    <property type="match status" value="2"/>
</dbReference>
<reference evidence="7" key="1">
    <citation type="journal article" date="2015" name="Proc. Natl. Acad. Sci. U.S.A.">
        <title>Genome sequencing of adzuki bean (Vigna angularis) provides insight into high starch and low fat accumulation and domestication.</title>
        <authorList>
            <person name="Yang K."/>
            <person name="Tian Z."/>
            <person name="Chen C."/>
            <person name="Luo L."/>
            <person name="Zhao B."/>
            <person name="Wang Z."/>
            <person name="Yu L."/>
            <person name="Li Y."/>
            <person name="Sun Y."/>
            <person name="Li W."/>
            <person name="Chen Y."/>
            <person name="Li Y."/>
            <person name="Zhang Y."/>
            <person name="Ai D."/>
            <person name="Zhao J."/>
            <person name="Shang C."/>
            <person name="Ma Y."/>
            <person name="Wu B."/>
            <person name="Wang M."/>
            <person name="Gao L."/>
            <person name="Sun D."/>
            <person name="Zhang P."/>
            <person name="Guo F."/>
            <person name="Wang W."/>
            <person name="Li Y."/>
            <person name="Wang J."/>
            <person name="Varshney R.K."/>
            <person name="Wang J."/>
            <person name="Ling H.Q."/>
            <person name="Wan P."/>
        </authorList>
    </citation>
    <scope>NUCLEOTIDE SEQUENCE</scope>
    <source>
        <strain evidence="7">cv. Jingnong 6</strain>
    </source>
</reference>
<dbReference type="STRING" id="3914.A0A0L9VDR1"/>
<evidence type="ECO:0000256" key="2">
    <source>
        <dbReference type="ARBA" id="ARBA00022737"/>
    </source>
</evidence>
<gene>
    <name evidence="6" type="ORF">LR48_Vigan09g146300</name>
</gene>
<feature type="region of interest" description="Disordered" evidence="5">
    <location>
        <begin position="72"/>
        <end position="94"/>
    </location>
</feature>
<dbReference type="PANTHER" id="PTHR24198:SF165">
    <property type="entry name" value="ANKYRIN REPEAT-CONTAINING PROTEIN-RELATED"/>
    <property type="match status" value="1"/>
</dbReference>
<organism evidence="6 7">
    <name type="scientific">Phaseolus angularis</name>
    <name type="common">Azuki bean</name>
    <name type="synonym">Vigna angularis</name>
    <dbReference type="NCBI Taxonomy" id="3914"/>
    <lineage>
        <taxon>Eukaryota</taxon>
        <taxon>Viridiplantae</taxon>
        <taxon>Streptophyta</taxon>
        <taxon>Embryophyta</taxon>
        <taxon>Tracheophyta</taxon>
        <taxon>Spermatophyta</taxon>
        <taxon>Magnoliopsida</taxon>
        <taxon>eudicotyledons</taxon>
        <taxon>Gunneridae</taxon>
        <taxon>Pentapetalae</taxon>
        <taxon>rosids</taxon>
        <taxon>fabids</taxon>
        <taxon>Fabales</taxon>
        <taxon>Fabaceae</taxon>
        <taxon>Papilionoideae</taxon>
        <taxon>50 kb inversion clade</taxon>
        <taxon>NPAAA clade</taxon>
        <taxon>indigoferoid/millettioid clade</taxon>
        <taxon>Phaseoleae</taxon>
        <taxon>Vigna</taxon>
    </lineage>
</organism>
<dbReference type="Pfam" id="PF12796">
    <property type="entry name" value="Ank_2"/>
    <property type="match status" value="1"/>
</dbReference>
<dbReference type="SMART" id="SM00248">
    <property type="entry name" value="ANK"/>
    <property type="match status" value="5"/>
</dbReference>
<sequence>MGSWARVSVLTIPWSTINAESATDSKLGAVFYKMYRNPNNRKLCVSFAWDDYKLRSLGVIKSGQDISYFQTEQEVGTWEEPDTGSDSESDSEEVEDHFLFESDGMRASVVADVNVTSRDNYDELIKKEVEQLLEPEERAILQQNVTPNLEKISTEKWSPLHTLVLSMQMSCVDKLLDNGMDIDLPDKEGLTALHKAIIGKKDTLISHLLRRRANPHVKDKDGATPLHYAVQVGAKMTVKLLIKYKADVNVEDNDGWTPLHVAIQSRNRDIAKILLVNGADKTRKNKDGKTALDLSLCYGKDFKSYELAKLLKTGLIEVDLERVCSCRRHRSCGTFFSCNLEWTGGASVLDDKLEPLCDDTGDMHMVNLARLNGEVHVFFIHPVSEPDVIHMLEYVGNDEGQVEERGDVDCEEVEVDAVMEEDVVRVEEVGGVLEEMGNVDGEEQEMGEQVLVEAVMEEEVVRVEEVCGVLEEIGEQVEVEAVMEEEVDGVEEVCGVLEEMGEQVEVEAVMEEEVDGVEQVCGVLEEMGEQVEVEAVMEEEVDGVEQVQEVVVDN</sequence>
<feature type="repeat" description="ANK" evidence="4">
    <location>
        <begin position="155"/>
        <end position="187"/>
    </location>
</feature>
<dbReference type="PANTHER" id="PTHR24198">
    <property type="entry name" value="ANKYRIN REPEAT AND PROTEIN KINASE DOMAIN-CONTAINING PROTEIN"/>
    <property type="match status" value="1"/>
</dbReference>
<dbReference type="PROSITE" id="PS50088">
    <property type="entry name" value="ANK_REPEAT"/>
    <property type="match status" value="4"/>
</dbReference>
<feature type="repeat" description="ANK" evidence="4">
    <location>
        <begin position="254"/>
        <end position="286"/>
    </location>
</feature>
<dbReference type="EMBL" id="CM003379">
    <property type="protein sequence ID" value="KOM52804.1"/>
    <property type="molecule type" value="Genomic_DNA"/>
</dbReference>
<dbReference type="Proteomes" id="UP000053144">
    <property type="component" value="Chromosome 9"/>
</dbReference>
<evidence type="ECO:0000256" key="3">
    <source>
        <dbReference type="ARBA" id="ARBA00023043"/>
    </source>
</evidence>
<evidence type="ECO:0000313" key="6">
    <source>
        <dbReference type="EMBL" id="KOM52804.1"/>
    </source>
</evidence>
<dbReference type="AlphaFoldDB" id="A0A0L9VDR1"/>
<protein>
    <submittedName>
        <fullName evidence="6">Uncharacterized protein</fullName>
    </submittedName>
</protein>
<proteinExistence type="predicted"/>
<dbReference type="SUPFAM" id="SSF48403">
    <property type="entry name" value="Ankyrin repeat"/>
    <property type="match status" value="1"/>
</dbReference>
<feature type="compositionally biased region" description="Acidic residues" evidence="5">
    <location>
        <begin position="77"/>
        <end position="94"/>
    </location>
</feature>
<dbReference type="Gramene" id="KOM52804">
    <property type="protein sequence ID" value="KOM52804"/>
    <property type="gene ID" value="LR48_Vigan09g146300"/>
</dbReference>
<keyword evidence="2" id="KW-0677">Repeat</keyword>
<dbReference type="GO" id="GO:0005886">
    <property type="term" value="C:plasma membrane"/>
    <property type="evidence" value="ECO:0007669"/>
    <property type="project" value="UniProtKB-SubCell"/>
</dbReference>
<name>A0A0L9VDR1_PHAAN</name>
<dbReference type="InterPro" id="IPR036770">
    <property type="entry name" value="Ankyrin_rpt-contain_sf"/>
</dbReference>
<feature type="repeat" description="ANK" evidence="4">
    <location>
        <begin position="188"/>
        <end position="220"/>
    </location>
</feature>
<evidence type="ECO:0000256" key="4">
    <source>
        <dbReference type="PROSITE-ProRule" id="PRU00023"/>
    </source>
</evidence>
<evidence type="ECO:0000313" key="7">
    <source>
        <dbReference type="Proteomes" id="UP000053144"/>
    </source>
</evidence>
<evidence type="ECO:0000256" key="1">
    <source>
        <dbReference type="ARBA" id="ARBA00004413"/>
    </source>
</evidence>
<keyword evidence="3 4" id="KW-0040">ANK repeat</keyword>
<feature type="repeat" description="ANK" evidence="4">
    <location>
        <begin position="221"/>
        <end position="253"/>
    </location>
</feature>
<evidence type="ECO:0000256" key="5">
    <source>
        <dbReference type="SAM" id="MobiDB-lite"/>
    </source>
</evidence>
<dbReference type="Pfam" id="PF13637">
    <property type="entry name" value="Ank_4"/>
    <property type="match status" value="1"/>
</dbReference>
<accession>A0A0L9VDR1</accession>